<keyword evidence="2" id="KW-0081">Bacteriolytic enzyme</keyword>
<feature type="compositionally biased region" description="Basic and acidic residues" evidence="4">
    <location>
        <begin position="23"/>
        <end position="40"/>
    </location>
</feature>
<evidence type="ECO:0000256" key="3">
    <source>
        <dbReference type="SAM" id="Coils"/>
    </source>
</evidence>
<dbReference type="GO" id="GO:0004222">
    <property type="term" value="F:metalloendopeptidase activity"/>
    <property type="evidence" value="ECO:0007669"/>
    <property type="project" value="TreeGrafter"/>
</dbReference>
<dbReference type="SUPFAM" id="SSF51261">
    <property type="entry name" value="Duplicated hybrid motif"/>
    <property type="match status" value="1"/>
</dbReference>
<dbReference type="InterPro" id="IPR050570">
    <property type="entry name" value="Cell_wall_metabolism_enzyme"/>
</dbReference>
<accession>A0A8S5VGD2</accession>
<feature type="region of interest" description="Disordered" evidence="4">
    <location>
        <begin position="2303"/>
        <end position="2367"/>
    </location>
</feature>
<organism evidence="7">
    <name type="scientific">Myoviridae sp. ctkfK18</name>
    <dbReference type="NCBI Taxonomy" id="2825165"/>
    <lineage>
        <taxon>Viruses</taxon>
        <taxon>Duplodnaviria</taxon>
        <taxon>Heunggongvirae</taxon>
        <taxon>Uroviricota</taxon>
        <taxon>Caudoviricetes</taxon>
    </lineage>
</organism>
<reference evidence="7" key="1">
    <citation type="journal article" date="2021" name="Proc. Natl. Acad. Sci. U.S.A.">
        <title>A Catalog of Tens of Thousands of Viruses from Human Metagenomes Reveals Hidden Associations with Chronic Diseases.</title>
        <authorList>
            <person name="Tisza M.J."/>
            <person name="Buck C.B."/>
        </authorList>
    </citation>
    <scope>NUCLEOTIDE SEQUENCE</scope>
    <source>
        <strain evidence="7">CtkfK18</strain>
    </source>
</reference>
<keyword evidence="1" id="KW-0929">Antimicrobial</keyword>
<feature type="domain" description="Mannosyl-glycoprotein endo-beta-N-acetylglucosamidase-like" evidence="6">
    <location>
        <begin position="2454"/>
        <end position="2585"/>
    </location>
</feature>
<evidence type="ECO:0000256" key="4">
    <source>
        <dbReference type="SAM" id="MobiDB-lite"/>
    </source>
</evidence>
<evidence type="ECO:0000256" key="2">
    <source>
        <dbReference type="ARBA" id="ARBA00022638"/>
    </source>
</evidence>
<feature type="domain" description="M23ase beta-sheet core" evidence="5">
    <location>
        <begin position="2679"/>
        <end position="2771"/>
    </location>
</feature>
<dbReference type="GO" id="GO:0042742">
    <property type="term" value="P:defense response to bacterium"/>
    <property type="evidence" value="ECO:0007669"/>
    <property type="project" value="UniProtKB-KW"/>
</dbReference>
<evidence type="ECO:0000256" key="1">
    <source>
        <dbReference type="ARBA" id="ARBA00022529"/>
    </source>
</evidence>
<dbReference type="GO" id="GO:0004040">
    <property type="term" value="F:amidase activity"/>
    <property type="evidence" value="ECO:0007669"/>
    <property type="project" value="InterPro"/>
</dbReference>
<dbReference type="PANTHER" id="PTHR21666:SF270">
    <property type="entry name" value="MUREIN HYDROLASE ACTIVATOR ENVC"/>
    <property type="match status" value="1"/>
</dbReference>
<dbReference type="Gene3D" id="2.70.70.10">
    <property type="entry name" value="Glucose Permease (Domain IIA)"/>
    <property type="match status" value="1"/>
</dbReference>
<dbReference type="InterPro" id="IPR016047">
    <property type="entry name" value="M23ase_b-sheet_dom"/>
</dbReference>
<dbReference type="Gene3D" id="1.10.530.10">
    <property type="match status" value="1"/>
</dbReference>
<evidence type="ECO:0000313" key="7">
    <source>
        <dbReference type="EMBL" id="DAG05772.1"/>
    </source>
</evidence>
<feature type="compositionally biased region" description="Low complexity" evidence="4">
    <location>
        <begin position="2321"/>
        <end position="2335"/>
    </location>
</feature>
<dbReference type="PANTHER" id="PTHR21666">
    <property type="entry name" value="PEPTIDASE-RELATED"/>
    <property type="match status" value="1"/>
</dbReference>
<name>A0A8S5VGD2_9CAUD</name>
<dbReference type="InterPro" id="IPR011055">
    <property type="entry name" value="Dup_hybrid_motif"/>
</dbReference>
<sequence length="2900" mass="319374">MAKDDNKEYQRNIKAYNAQVSKADAKESETRQLTNEQKKNKAELQKLLKTRTKLYDVNESKDRQFQAQKMQEYSQFAEKEINAWDPYDNTPSSKKSGVAALGYAAQAQTNNLLERILKSQDNNPFNASLLNLHQQQVTLLSTISENIKAMRGVMAPTNKSSSSNEYKEYQVGVGDTAKYLASLRFDKAAGSYMKAVGSKLDSTGEIGLALMALGQFKELAKDGGIYKIIKEGITGAIKTTILGSKNAREWDKMKEDPAAYIQDVFNRAAGSKNAGIRALAEPLYTTNKIDLQRKMNKTDWAAGAKFDNKFYKSVIGSYETLREILGAIKGTKTTQFDWESETYRTESEIYLRQISKNEDKLKNVRRNMKNELASIMQEMGNDPTYAPFVRNNLKFDSYGNVKRDIHGNAQWTSDKIIKYVEKYIQSTGGRFDNMGDDLRNIVKSMGIDISDPNQAGVARQAMEVLGMLRNYYRTTTYAMKERLNGLSSDYVDLHGRNTYNQIDNRIGAEAIQTLQAMYDMGMNNPAQIRQMMNNVDLSVSLPRGGNFGGGGFPGGTINSNAMGYANSFTGYNNAKAHITQLMNGMNLKQRYKTNKEAARLLQGDWVQSPMNVATEFDLKNLNMKDKASELKRVGRLSNNYYDIVMGNTNGSAVDSDNANKFVEREYKKYEACVKLYEIIHRAGATAQAYAAKHGGSVSKYKSQGYISSPTDLMDCVDENGKINQSKMAKLGWGFVSDSYIANEQRRQRTEDSKYNMDGNLVQNTNKLISSVWQDSTIQKKLRIGGGSAVGLAIGSMLKNKGIISSNLGVYTMGAIGAGVMMTERAKNAIDMMYGPDSETKGEHGYSNREIGMAKLAQKVIPAAAAATVGGKAFMFSQRIFNSMGPVAGMVGFIPSLGAALAAGGITYKLIPTLRNKLLNAESGKGILGKLKDKIKENKTLANIFGLSGERSNAAIYADNIEPIIKELEVDIAKLRQENPYDSDANLKEGSLRALKDYYYKLKAIDKDNHMSIEDKNSQASQIYDGIVNLIKDQQKELFTRRTASDIDARNKAKAGNNAVEYSMTDHNKRRAQDNIDRYNTAKNVGISSLKNSYRSKESYAAQGSEGWAKSRFKTSYSNVQEANKLFNTFRGENKVQAKANFMQDRKNEYFTHLRKMDPIALQKILTNSGMISEDVKFKDDNEFFDWLEANKEAVYTDHLTNDRGVMNDFIAAQMDAKFGKELGDIFRGGNLDDSLFDRFSASVGKNAVTEKNIDRLAKSGEAYETATLKEQAMRALGYVDNNGNLKKKLSDEENDKVNAYIASRYFERNLQNTSIRLDPKLLQKAMKDNRIFDWINGKSNGTGIGAIDEFLRKFEHIDGVNTNSINGPAFRQMFGGWLIRQAYMAGLSNTGHLNADSYNQLFEDILKEYVMQANNFKDSNYKKKLENLTKGDISLTNKYGLDSLIPDIQEVYKRESDPSKRLGIVNSMLIDQYANGNLSGEDFGDIIGGQYVAGEEFNKLVALRRAIVKNPDGSDIPDEEHKAYIMDRINKFNSNGFFGRLMNKFGIRFMQKMNGLDEEDIANEKIADKVLIHALNNMYNTNNLANTPYYKRTSSVGADGYTQYNWTQDGTIGNRAPRFPNPEELRSMVQNDFAFNMERYAFGSGAGYGVDTANANMYSSKSTTLKMSDLNGYSFINGANLDTFGCSIAAINNALVILKIPTLSKETMINIANQYLDKYGIKYGFFTHIANMLGIKSEILMADGNRFNKEFFNKLKFTNATYIALLDNIGHDSGAHYVNILSVSGDNVSINDPMQNGLNDLSISEITARASLIIKLDTSNVTSKISSVDTSIQARTLNQAGSGIMGDFANQVITGMARNYVKNNGFNPNQSTPAGKDYDEGLYDPQVAIIATNVSDEKQKQGILSFMASSKNKAFAAAANRFRSLLSKPELKDELKERQVVADTQEQQGKDISEMKDAIVNGGVGGSLSADQIQLLTQNNGGGFKNGILNTIGGGLLLGGLKKFGRGVKNKFAKLFAKKASSELAESGAESIAKRATGEAVESAFESGGQEILEDGVKTVGKVASKADDIAEVTSSGSKIIKGLNKVDDFITSMTDKVWQALNYVVVKLPVKIAKKLANSKLFGWICKLCGKNSDTLISRMVKSLTKMTKKLVSKVSNSMIGNAIKKCAKKAVATVGLVIDTGQFLWAWYKGTKNAGKYLDMEKDGFTQDWLESKDLNDNVGLHYAWYDSGISLVTSLLATGVEWGSLGTSTASGMSFAIQVVGFIFEQILHAFRSFGNYLKDTDLMKEMKALLVGDKQKTQSLGTSDNKIESEMKKDLQSTSGSSRISSNNVSSTKAGNTNTYDKGGELPGSNAGTSGGSSSNSSNRYTSYTTKINDFTKKFANKGKNMLLDAFNKSFGVTANGTGAYSTMKATFDWSKMPTPAALKNVVFTKDPVKNERAKKFMGMILPIAQEMSQKGMYVDPYLAMSQWALESDWGSKDSGDYNYWGIKVSKDKANWGPYWSGKARSVDTHEIVDGHNVAMKDNFRAYNSPDEAIRDYFWFTANMYPDIATKGTEGLMTGKYGAYATGVNYLGKVNEIYNQFSSGMSTAGIDMAKVQSEFANNANVPFINMGTGTGNLGNLVYSGGKWNPSMVAGKTGYAWASPLNNLGGTEIASVFGDRSDVAADYERRGLKMSRFHRGVDFAQGSGSPFFAIADGQVIQAGGGSVNNIKVKHDNGIVSEYMHGHPTVKIGDRVIAGQQIGKVGKVGTGGAHLHLGMFNSRGEYLDPFFELGLDPKNVRTRNSPENIRFLKSHNFNTKAENPTTAQAGRKLDSSGNMTKGDKGGDLSGGLVKFDNGDLIKELRDLKLLIGSLINVVSSGINNGTGGITTLLQGLISAVKSKDKDDILSQISTARFN</sequence>
<dbReference type="InterPro" id="IPR002901">
    <property type="entry name" value="MGlyc_endo_b_GlcNAc-like_dom"/>
</dbReference>
<evidence type="ECO:0000259" key="6">
    <source>
        <dbReference type="Pfam" id="PF01832"/>
    </source>
</evidence>
<feature type="coiled-coil region" evidence="3">
    <location>
        <begin position="351"/>
        <end position="378"/>
    </location>
</feature>
<feature type="region of interest" description="Disordered" evidence="4">
    <location>
        <begin position="1"/>
        <end position="40"/>
    </location>
</feature>
<feature type="region of interest" description="Disordered" evidence="4">
    <location>
        <begin position="2803"/>
        <end position="2824"/>
    </location>
</feature>
<feature type="compositionally biased region" description="Basic and acidic residues" evidence="4">
    <location>
        <begin position="2309"/>
        <end position="2319"/>
    </location>
</feature>
<proteinExistence type="predicted"/>
<protein>
    <submittedName>
        <fullName evidence="7">Peptidase</fullName>
    </submittedName>
</protein>
<dbReference type="Pfam" id="PF01551">
    <property type="entry name" value="Peptidase_M23"/>
    <property type="match status" value="1"/>
</dbReference>
<evidence type="ECO:0000259" key="5">
    <source>
        <dbReference type="Pfam" id="PF01551"/>
    </source>
</evidence>
<dbReference type="Pfam" id="PF01832">
    <property type="entry name" value="Glucosaminidase"/>
    <property type="match status" value="1"/>
</dbReference>
<dbReference type="CDD" id="cd12797">
    <property type="entry name" value="M23_peptidase"/>
    <property type="match status" value="1"/>
</dbReference>
<dbReference type="EMBL" id="BK016265">
    <property type="protein sequence ID" value="DAG05772.1"/>
    <property type="molecule type" value="Genomic_DNA"/>
</dbReference>
<feature type="compositionally biased region" description="Basic and acidic residues" evidence="4">
    <location>
        <begin position="1"/>
        <end position="11"/>
    </location>
</feature>
<dbReference type="GO" id="GO:0031640">
    <property type="term" value="P:killing of cells of another organism"/>
    <property type="evidence" value="ECO:0007669"/>
    <property type="project" value="UniProtKB-KW"/>
</dbReference>
<keyword evidence="3" id="KW-0175">Coiled coil</keyword>
<feature type="compositionally biased region" description="Low complexity" evidence="4">
    <location>
        <begin position="2352"/>
        <end position="2367"/>
    </location>
</feature>